<protein>
    <submittedName>
        <fullName evidence="1">Uncharacterized protein</fullName>
    </submittedName>
</protein>
<evidence type="ECO:0000313" key="2">
    <source>
        <dbReference type="Proteomes" id="UP000215335"/>
    </source>
</evidence>
<reference evidence="1 2" key="1">
    <citation type="journal article" date="2017" name="Curr. Biol.">
        <title>The Evolution of Venom by Co-option of Single-Copy Genes.</title>
        <authorList>
            <person name="Martinson E.O."/>
            <person name="Mrinalini"/>
            <person name="Kelkar Y.D."/>
            <person name="Chang C.H."/>
            <person name="Werren J.H."/>
        </authorList>
    </citation>
    <scope>NUCLEOTIDE SEQUENCE [LARGE SCALE GENOMIC DNA]</scope>
    <source>
        <strain evidence="1 2">Alberta</strain>
        <tissue evidence="1">Whole body</tissue>
    </source>
</reference>
<dbReference type="OrthoDB" id="9995573at2759"/>
<sequence length="458" mass="53313">MVLSPENAYAIDIPLRKTLKAILEIPGLLKATLEYVNSLSKQSHIISNIIQANLWKTKYAWKYSKDIVFPLILFFDELEVRNGFSGHAVADSLKLAIEDKSKIRNKQDYENDLKINKVSSTGIKEECVFHKIKDFHICENISVDMMHDILEGELVPEDDVHWQLYKYLRQSMDILLSPRVIPANAKALAQIVKQIIELYTELGGKLKPKFHNFVHYPSILLNNGPFVHFWCMRFESRHRLLKSIATSTNCNKNLLVTIAKKEMLKLCEMTHLATFEHKIKFGSIDMDKVTEFYFDDKEKCKRCIYYKEVDDRGFSFKKGIFVVLNMQNVEVEFGEILKIIWVDDELFFYVNVFEEVTFDEHYHAYVVEKCDKKIIIKQKDLPFVAPTTPCAVLSPGSIMPYRYGKQQPRDFGLLQPETLYLTFGNLAKIKIHLVLCCRPRIITRDDDCVVCIRHYGVF</sequence>
<dbReference type="EMBL" id="NNAY01003422">
    <property type="protein sequence ID" value="OXU19437.1"/>
    <property type="molecule type" value="Genomic_DNA"/>
</dbReference>
<dbReference type="AlphaFoldDB" id="A0A232EM72"/>
<organism evidence="1 2">
    <name type="scientific">Trichomalopsis sarcophagae</name>
    <dbReference type="NCBI Taxonomy" id="543379"/>
    <lineage>
        <taxon>Eukaryota</taxon>
        <taxon>Metazoa</taxon>
        <taxon>Ecdysozoa</taxon>
        <taxon>Arthropoda</taxon>
        <taxon>Hexapoda</taxon>
        <taxon>Insecta</taxon>
        <taxon>Pterygota</taxon>
        <taxon>Neoptera</taxon>
        <taxon>Endopterygota</taxon>
        <taxon>Hymenoptera</taxon>
        <taxon>Apocrita</taxon>
        <taxon>Proctotrupomorpha</taxon>
        <taxon>Chalcidoidea</taxon>
        <taxon>Pteromalidae</taxon>
        <taxon>Pteromalinae</taxon>
        <taxon>Trichomalopsis</taxon>
    </lineage>
</organism>
<gene>
    <name evidence="1" type="ORF">TSAR_011763</name>
</gene>
<keyword evidence="2" id="KW-1185">Reference proteome</keyword>
<comment type="caution">
    <text evidence="1">The sequence shown here is derived from an EMBL/GenBank/DDBJ whole genome shotgun (WGS) entry which is preliminary data.</text>
</comment>
<evidence type="ECO:0000313" key="1">
    <source>
        <dbReference type="EMBL" id="OXU19437.1"/>
    </source>
</evidence>
<dbReference type="STRING" id="543379.A0A232EM72"/>
<proteinExistence type="predicted"/>
<dbReference type="Proteomes" id="UP000215335">
    <property type="component" value="Unassembled WGS sequence"/>
</dbReference>
<accession>A0A232EM72</accession>
<name>A0A232EM72_9HYME</name>